<dbReference type="Gene3D" id="3.40.50.200">
    <property type="entry name" value="Peptidase S8/S53 domain"/>
    <property type="match status" value="1"/>
</dbReference>
<evidence type="ECO:0000313" key="3">
    <source>
        <dbReference type="Proteomes" id="UP000052052"/>
    </source>
</evidence>
<sequence>MAATPRNTLIANGQALIGDLAWPTNGGPKWHPYDIAQTREALRPQLAAVARAARVVPPEYSPRGEITARLMLHPTFLAKSHFPAHILRDAGLTVLGSRATQVTPRVSQRGKQGPQDTAEILVAGTPEGFEAMDRQLDDPAIGKGRQEEFTHIESVLAYACENKLRLDPETPWPDFVHVTLHAGEHDGDILTAFQTLALQLGGEISARGFRFVPGLAFVAVQLPAARVPELARFERVRLLRSMPRLREELDLSAAMTRKFPALGLPASRLTAAGPRVAVFDGGTQNAFGAHVVELAASGLPPATVADLAHGVNVTSALLFGPVDPSHTALPAPPWMVEHHRVLPTNDSPEQALDVLDRIVTALRIARTADRPYRFANISLGPVATFFDDDIHEWTSRLDTELADGRTLCTAAVGNNGALVGELGRIQPPGDAVNLFAIGAADTRHPKWNRAPYSAIGPGRSPGFVKPDVLAFGGSHAEPMPVYSPLAGGVVAVGGTSFASPLALRTAVGVDVLSQSRFDPITLQALLINAAEYRRGHKRTDVGWGRIPLDPDAIVHTPLDVVRVVYQGITHPGHPQKAVIPVPHGLPAGTRVRIGATFCYRAPVDSAHAINYTRAGLWVRCYKAPGQSLPLFGSGMYKSEEELRRDAMRWDTVLNNACTVDAAELDAPYFHINYQVRDESEAVRWEDAVPMPYALIVTLQAPGVVDLMARVQAEFPVLQTLPVEVLVPVDGRR</sequence>
<dbReference type="RefSeq" id="WP_057657640.1">
    <property type="nucleotide sequence ID" value="NZ_LDJL01000005.1"/>
</dbReference>
<dbReference type="AlphaFoldDB" id="A0A0R0CZI6"/>
<dbReference type="STRING" id="344882.ABB29_05635"/>
<reference evidence="2 3" key="1">
    <citation type="submission" date="2015-05" db="EMBL/GenBank/DDBJ databases">
        <title>Genome sequencing and analysis of members of genus Stenotrophomonas.</title>
        <authorList>
            <person name="Patil P.P."/>
            <person name="Midha S."/>
            <person name="Patil P.B."/>
        </authorList>
    </citation>
    <scope>NUCLEOTIDE SEQUENCE [LARGE SCALE GENOMIC DNA]</scope>
    <source>
        <strain evidence="2 3">DSM 21858</strain>
    </source>
</reference>
<evidence type="ECO:0000259" key="1">
    <source>
        <dbReference type="Pfam" id="PF00082"/>
    </source>
</evidence>
<proteinExistence type="predicted"/>
<dbReference type="Proteomes" id="UP000052052">
    <property type="component" value="Unassembled WGS sequence"/>
</dbReference>
<evidence type="ECO:0000313" key="2">
    <source>
        <dbReference type="EMBL" id="KRG70552.1"/>
    </source>
</evidence>
<dbReference type="EMBL" id="LDJL01000005">
    <property type="protein sequence ID" value="KRG70552.1"/>
    <property type="molecule type" value="Genomic_DNA"/>
</dbReference>
<gene>
    <name evidence="2" type="ORF">ABB29_05635</name>
</gene>
<dbReference type="InterPro" id="IPR034074">
    <property type="entry name" value="Y4bN_pept_dom"/>
</dbReference>
<dbReference type="InterPro" id="IPR036852">
    <property type="entry name" value="Peptidase_S8/S53_dom_sf"/>
</dbReference>
<name>A0A0R0CZI6_9GAMM</name>
<dbReference type="PATRIC" id="fig|344882.3.peg.2462"/>
<dbReference type="CDD" id="cd04847">
    <property type="entry name" value="Peptidases_S8_Subtilisin_like_2"/>
    <property type="match status" value="1"/>
</dbReference>
<dbReference type="OrthoDB" id="5495859at2"/>
<feature type="domain" description="Peptidase S8/S53" evidence="1">
    <location>
        <begin position="341"/>
        <end position="544"/>
    </location>
</feature>
<dbReference type="SUPFAM" id="SSF52743">
    <property type="entry name" value="Subtilisin-like"/>
    <property type="match status" value="1"/>
</dbReference>
<organism evidence="2 3">
    <name type="scientific">Pseudoxanthomonas dokdonensis</name>
    <dbReference type="NCBI Taxonomy" id="344882"/>
    <lineage>
        <taxon>Bacteria</taxon>
        <taxon>Pseudomonadati</taxon>
        <taxon>Pseudomonadota</taxon>
        <taxon>Gammaproteobacteria</taxon>
        <taxon>Lysobacterales</taxon>
        <taxon>Lysobacteraceae</taxon>
        <taxon>Pseudoxanthomonas</taxon>
    </lineage>
</organism>
<keyword evidence="3" id="KW-1185">Reference proteome</keyword>
<dbReference type="GO" id="GO:0004252">
    <property type="term" value="F:serine-type endopeptidase activity"/>
    <property type="evidence" value="ECO:0007669"/>
    <property type="project" value="InterPro"/>
</dbReference>
<comment type="caution">
    <text evidence="2">The sequence shown here is derived from an EMBL/GenBank/DDBJ whole genome shotgun (WGS) entry which is preliminary data.</text>
</comment>
<dbReference type="Pfam" id="PF00082">
    <property type="entry name" value="Peptidase_S8"/>
    <property type="match status" value="1"/>
</dbReference>
<accession>A0A0R0CZI6</accession>
<dbReference type="GO" id="GO:0006508">
    <property type="term" value="P:proteolysis"/>
    <property type="evidence" value="ECO:0007669"/>
    <property type="project" value="InterPro"/>
</dbReference>
<protein>
    <recommendedName>
        <fullName evidence="1">Peptidase S8/S53 domain-containing protein</fullName>
    </recommendedName>
</protein>
<dbReference type="InterPro" id="IPR000209">
    <property type="entry name" value="Peptidase_S8/S53_dom"/>
</dbReference>